<dbReference type="PANTHER" id="PTHR34883:SF19">
    <property type="entry name" value="EXTRACELLULAR SERINE-RICH PROTEIN"/>
    <property type="match status" value="1"/>
</dbReference>
<feature type="region of interest" description="Disordered" evidence="1">
    <location>
        <begin position="333"/>
        <end position="440"/>
    </location>
</feature>
<dbReference type="OMA" id="MYSHHEL"/>
<evidence type="ECO:0000313" key="5">
    <source>
        <dbReference type="Proteomes" id="UP000077248"/>
    </source>
</evidence>
<dbReference type="Gene3D" id="2.60.40.420">
    <property type="entry name" value="Cupredoxins - blue copper proteins"/>
    <property type="match status" value="1"/>
</dbReference>
<feature type="chain" id="PRO_5008059828" description="Extracellular serine-rich protein" evidence="3">
    <location>
        <begin position="32"/>
        <end position="530"/>
    </location>
</feature>
<keyword evidence="2" id="KW-1133">Transmembrane helix</keyword>
<evidence type="ECO:0000313" key="4">
    <source>
        <dbReference type="EMBL" id="OAG23724.1"/>
    </source>
</evidence>
<evidence type="ECO:0008006" key="6">
    <source>
        <dbReference type="Google" id="ProtNLM"/>
    </source>
</evidence>
<dbReference type="STRING" id="5599.A0A177DVM1"/>
<dbReference type="CDD" id="cd00920">
    <property type="entry name" value="Cupredoxin"/>
    <property type="match status" value="1"/>
</dbReference>
<dbReference type="AlphaFoldDB" id="A0A177DVM1"/>
<feature type="compositionally biased region" description="Polar residues" evidence="1">
    <location>
        <begin position="422"/>
        <end position="439"/>
    </location>
</feature>
<keyword evidence="2" id="KW-0812">Transmembrane</keyword>
<evidence type="ECO:0000256" key="1">
    <source>
        <dbReference type="SAM" id="MobiDB-lite"/>
    </source>
</evidence>
<accession>A0A177DVM1</accession>
<dbReference type="VEuPathDB" id="FungiDB:CC77DRAFT_1058233"/>
<keyword evidence="5" id="KW-1185">Reference proteome</keyword>
<dbReference type="Proteomes" id="UP000077248">
    <property type="component" value="Unassembled WGS sequence"/>
</dbReference>
<feature type="signal peptide" evidence="3">
    <location>
        <begin position="1"/>
        <end position="31"/>
    </location>
</feature>
<dbReference type="PANTHER" id="PTHR34883">
    <property type="entry name" value="SERINE-RICH PROTEIN, PUTATIVE-RELATED-RELATED"/>
    <property type="match status" value="1"/>
</dbReference>
<dbReference type="SUPFAM" id="SSF49503">
    <property type="entry name" value="Cupredoxins"/>
    <property type="match status" value="1"/>
</dbReference>
<dbReference type="RefSeq" id="XP_018389145.1">
    <property type="nucleotide sequence ID" value="XM_018528108.1"/>
</dbReference>
<proteinExistence type="predicted"/>
<keyword evidence="3" id="KW-0732">Signal</keyword>
<sequence length="530" mass="56740">MASPTRRIPFWASVSVVCSLTFVVLPSICFAQDDFDLNSSSPTASSTPANNSSSTSSAAVQTHTISVGLADHKFRPESTNANIGDTIEFAFYPLNHSVVRAEYGFPCIPYEMIGQGKTGFFSGFKPVDSVLTSPPTYSIEIENTDPIFFYCSAVGSCINYGMVGVINPNTTTSVARQHQLALDSSYMLNPGEPFPPESPESSNTPISSGTAGLSDGTSSEKEGLSTGAIAGITIACSSVVIIAALLFFFWGRTKGLRVKVDQNTGAVRQGPNNRSLPAILETGHTHPAILRGNEVGGVYHQYQRTPLLSPPIVDSAYQQYSYNQYNNAPSYSTPVPSYFHPPPHSTHAPSPLPHPPPPSSLQQDLQQQQNAYKYDINNPAGHPGQTIPPIQRQPPPSFHHASSQRSLGGAFELSPTGDYPATLQNNHVNPSHIGNNANADSPDIISPCPSHAHRIASTPHVLAAAATAATNEVEEAIPNYYETVYRHSPKHINGGRIGPTEIDGRAVTGEIAPARMIEAKWEEVGEKTVG</sequence>
<gene>
    <name evidence="4" type="ORF">CC77DRAFT_1058233</name>
</gene>
<feature type="compositionally biased region" description="Pro residues" evidence="1">
    <location>
        <begin position="339"/>
        <end position="359"/>
    </location>
</feature>
<dbReference type="GeneID" id="29113702"/>
<feature type="transmembrane region" description="Helical" evidence="2">
    <location>
        <begin position="228"/>
        <end position="250"/>
    </location>
</feature>
<dbReference type="KEGG" id="aalt:CC77DRAFT_1058233"/>
<name>A0A177DVM1_ALTAL</name>
<evidence type="ECO:0000256" key="2">
    <source>
        <dbReference type="SAM" id="Phobius"/>
    </source>
</evidence>
<feature type="compositionally biased region" description="Low complexity" evidence="1">
    <location>
        <begin position="199"/>
        <end position="208"/>
    </location>
</feature>
<keyword evidence="2" id="KW-0472">Membrane</keyword>
<feature type="region of interest" description="Disordered" evidence="1">
    <location>
        <begin position="189"/>
        <end position="220"/>
    </location>
</feature>
<evidence type="ECO:0000256" key="3">
    <source>
        <dbReference type="SAM" id="SignalP"/>
    </source>
</evidence>
<protein>
    <recommendedName>
        <fullName evidence="6">Extracellular serine-rich protein</fullName>
    </recommendedName>
</protein>
<dbReference type="InterPro" id="IPR052953">
    <property type="entry name" value="Ser-rich/MCO-related"/>
</dbReference>
<organism evidence="4 5">
    <name type="scientific">Alternaria alternata</name>
    <name type="common">Alternaria rot fungus</name>
    <name type="synonym">Torula alternata</name>
    <dbReference type="NCBI Taxonomy" id="5599"/>
    <lineage>
        <taxon>Eukaryota</taxon>
        <taxon>Fungi</taxon>
        <taxon>Dikarya</taxon>
        <taxon>Ascomycota</taxon>
        <taxon>Pezizomycotina</taxon>
        <taxon>Dothideomycetes</taxon>
        <taxon>Pleosporomycetidae</taxon>
        <taxon>Pleosporales</taxon>
        <taxon>Pleosporineae</taxon>
        <taxon>Pleosporaceae</taxon>
        <taxon>Alternaria</taxon>
        <taxon>Alternaria sect. Alternaria</taxon>
        <taxon>Alternaria alternata complex</taxon>
    </lineage>
</organism>
<reference evidence="4 5" key="1">
    <citation type="submission" date="2016-05" db="EMBL/GenBank/DDBJ databases">
        <title>Comparative analysis of secretome profiles of manganese(II)-oxidizing ascomycete fungi.</title>
        <authorList>
            <consortium name="DOE Joint Genome Institute"/>
            <person name="Zeiner C.A."/>
            <person name="Purvine S.O."/>
            <person name="Zink E.M."/>
            <person name="Wu S."/>
            <person name="Pasa-Tolic L."/>
            <person name="Chaput D.L."/>
            <person name="Haridas S."/>
            <person name="Grigoriev I.V."/>
            <person name="Santelli C.M."/>
            <person name="Hansel C.M."/>
        </authorList>
    </citation>
    <scope>NUCLEOTIDE SEQUENCE [LARGE SCALE GENOMIC DNA]</scope>
    <source>
        <strain evidence="4 5">SRC1lrK2f</strain>
    </source>
</reference>
<feature type="compositionally biased region" description="Low complexity" evidence="1">
    <location>
        <begin position="360"/>
        <end position="369"/>
    </location>
</feature>
<dbReference type="EMBL" id="KV441472">
    <property type="protein sequence ID" value="OAG23724.1"/>
    <property type="molecule type" value="Genomic_DNA"/>
</dbReference>
<dbReference type="InterPro" id="IPR008972">
    <property type="entry name" value="Cupredoxin"/>
</dbReference>